<feature type="domain" description="Chitin-binding type-2" evidence="4">
    <location>
        <begin position="272"/>
        <end position="327"/>
    </location>
</feature>
<accession>A0AAN8KC50</accession>
<keyword evidence="2" id="KW-0732">Signal</keyword>
<dbReference type="InterPro" id="IPR050525">
    <property type="entry name" value="ECM_Assembly_Org"/>
</dbReference>
<dbReference type="SMART" id="SM00494">
    <property type="entry name" value="ChtBD2"/>
    <property type="match status" value="2"/>
</dbReference>
<dbReference type="Gene3D" id="3.40.50.410">
    <property type="entry name" value="von Willebrand factor, type A domain"/>
    <property type="match status" value="1"/>
</dbReference>
<name>A0AAN8KC50_PATCE</name>
<organism evidence="5 6">
    <name type="scientific">Patella caerulea</name>
    <name type="common">Rayed Mediterranean limpet</name>
    <dbReference type="NCBI Taxonomy" id="87958"/>
    <lineage>
        <taxon>Eukaryota</taxon>
        <taxon>Metazoa</taxon>
        <taxon>Spiralia</taxon>
        <taxon>Lophotrochozoa</taxon>
        <taxon>Mollusca</taxon>
        <taxon>Gastropoda</taxon>
        <taxon>Patellogastropoda</taxon>
        <taxon>Patelloidea</taxon>
        <taxon>Patellidae</taxon>
        <taxon>Patella</taxon>
    </lineage>
</organism>
<dbReference type="InterPro" id="IPR002035">
    <property type="entry name" value="VWF_A"/>
</dbReference>
<evidence type="ECO:0000259" key="4">
    <source>
        <dbReference type="PROSITE" id="PS50940"/>
    </source>
</evidence>
<dbReference type="PROSITE" id="PS50940">
    <property type="entry name" value="CHIT_BIND_II"/>
    <property type="match status" value="2"/>
</dbReference>
<reference evidence="5 6" key="1">
    <citation type="submission" date="2024-01" db="EMBL/GenBank/DDBJ databases">
        <title>The genome of the rayed Mediterranean limpet Patella caerulea (Linnaeus, 1758).</title>
        <authorList>
            <person name="Anh-Thu Weber A."/>
            <person name="Halstead-Nussloch G."/>
        </authorList>
    </citation>
    <scope>NUCLEOTIDE SEQUENCE [LARGE SCALE GENOMIC DNA]</scope>
    <source>
        <strain evidence="5">AATW-2023a</strain>
        <tissue evidence="5">Whole specimen</tissue>
    </source>
</reference>
<dbReference type="GO" id="GO:0008061">
    <property type="term" value="F:chitin binding"/>
    <property type="evidence" value="ECO:0007669"/>
    <property type="project" value="InterPro"/>
</dbReference>
<keyword evidence="6" id="KW-1185">Reference proteome</keyword>
<feature type="domain" description="Chitin-binding type-2" evidence="4">
    <location>
        <begin position="215"/>
        <end position="270"/>
    </location>
</feature>
<dbReference type="PANTHER" id="PTHR24020">
    <property type="entry name" value="COLLAGEN ALPHA"/>
    <property type="match status" value="1"/>
</dbReference>
<dbReference type="InterPro" id="IPR036465">
    <property type="entry name" value="vWFA_dom_sf"/>
</dbReference>
<feature type="signal peptide" evidence="2">
    <location>
        <begin position="1"/>
        <end position="19"/>
    </location>
</feature>
<evidence type="ECO:0000313" key="5">
    <source>
        <dbReference type="EMBL" id="KAK6192402.1"/>
    </source>
</evidence>
<feature type="region of interest" description="Disordered" evidence="1">
    <location>
        <begin position="559"/>
        <end position="587"/>
    </location>
</feature>
<evidence type="ECO:0000256" key="2">
    <source>
        <dbReference type="SAM" id="SignalP"/>
    </source>
</evidence>
<dbReference type="SUPFAM" id="SSF53300">
    <property type="entry name" value="vWA-like"/>
    <property type="match status" value="1"/>
</dbReference>
<dbReference type="Gene3D" id="2.170.140.10">
    <property type="entry name" value="Chitin binding domain"/>
    <property type="match status" value="2"/>
</dbReference>
<dbReference type="CDD" id="cd01450">
    <property type="entry name" value="vWFA_subfamily_ECM"/>
    <property type="match status" value="1"/>
</dbReference>
<dbReference type="SUPFAM" id="SSF57625">
    <property type="entry name" value="Invertebrate chitin-binding proteins"/>
    <property type="match status" value="2"/>
</dbReference>
<dbReference type="PROSITE" id="PS50234">
    <property type="entry name" value="VWFA"/>
    <property type="match status" value="1"/>
</dbReference>
<feature type="domain" description="VWFA" evidence="3">
    <location>
        <begin position="30"/>
        <end position="199"/>
    </location>
</feature>
<dbReference type="AlphaFoldDB" id="A0AAN8KC50"/>
<gene>
    <name evidence="5" type="ORF">SNE40_003874</name>
</gene>
<feature type="compositionally biased region" description="Low complexity" evidence="1">
    <location>
        <begin position="560"/>
        <end position="587"/>
    </location>
</feature>
<evidence type="ECO:0000313" key="6">
    <source>
        <dbReference type="Proteomes" id="UP001347796"/>
    </source>
</evidence>
<dbReference type="InterPro" id="IPR036508">
    <property type="entry name" value="Chitin-bd_dom_sf"/>
</dbReference>
<sequence>MKELILLVLVAAQYSITHAQSDSCGDQRFDVIALVDGSASIDQADFQKVRNSLEMFPASLGLNGTDRRFGVAVFSSNVEVPIPLSSNVTALMSDIASLQQPRGFTNTALGLTRVIEEFENFGIPENKQFIIVITDGKSARKTATLAAALRAKNMSISVFAVGVGNGVDELELAGIASDSSQVIKADDFDQLTPKIVGVIAMVCNDPDVVTDDGPCFGCILRNGIGYLPTRDCDKFLQCQLSLAFTVKQCPFGTHWDQSALTCNYIGKVNCRNDVCTAPTPPATYKTNGNCSQYYQCVNGLSHTRTCPEGQSYNDVLGYCIPNSDCKPEPPVPKACHMTAILNEPCFYNWNVYGLVYKMPCPGGTAYDQSVCACSTSVFTSCTPVCKPIVHIDFNGPEPGEYGNYGAVIQNGLAYFNGRSSIKIPRLANVDFRDRITIYTRYRAEFPSNTTQQAVVANGDCNEASTVAIVADGQSTEFTAQSVSRSPQTLTTATTNTWKEVVYKLKSGTFSGEDGLQLDSTPFGGLLQVSQCAFQVGHGEGFNDFRGWVDYVIITLCDGGPTATTTPRPPHTATAATATTRRPPHTSG</sequence>
<proteinExistence type="predicted"/>
<dbReference type="Proteomes" id="UP001347796">
    <property type="component" value="Unassembled WGS sequence"/>
</dbReference>
<feature type="chain" id="PRO_5042974700" evidence="2">
    <location>
        <begin position="20"/>
        <end position="587"/>
    </location>
</feature>
<dbReference type="GO" id="GO:0005576">
    <property type="term" value="C:extracellular region"/>
    <property type="evidence" value="ECO:0007669"/>
    <property type="project" value="InterPro"/>
</dbReference>
<dbReference type="PRINTS" id="PR00453">
    <property type="entry name" value="VWFADOMAIN"/>
</dbReference>
<dbReference type="Pfam" id="PF01607">
    <property type="entry name" value="CBM_14"/>
    <property type="match status" value="2"/>
</dbReference>
<dbReference type="Pfam" id="PF00092">
    <property type="entry name" value="VWA"/>
    <property type="match status" value="1"/>
</dbReference>
<comment type="caution">
    <text evidence="5">The sequence shown here is derived from an EMBL/GenBank/DDBJ whole genome shotgun (WGS) entry which is preliminary data.</text>
</comment>
<evidence type="ECO:0000259" key="3">
    <source>
        <dbReference type="PROSITE" id="PS50234"/>
    </source>
</evidence>
<dbReference type="EMBL" id="JAZGQO010000002">
    <property type="protein sequence ID" value="KAK6192402.1"/>
    <property type="molecule type" value="Genomic_DNA"/>
</dbReference>
<evidence type="ECO:0000256" key="1">
    <source>
        <dbReference type="SAM" id="MobiDB-lite"/>
    </source>
</evidence>
<protein>
    <submittedName>
        <fullName evidence="5">Uncharacterized protein</fullName>
    </submittedName>
</protein>
<dbReference type="InterPro" id="IPR002557">
    <property type="entry name" value="Chitin-bd_dom"/>
</dbReference>
<dbReference type="SMART" id="SM00327">
    <property type="entry name" value="VWA"/>
    <property type="match status" value="1"/>
</dbReference>